<sequence length="266" mass="29962">MKILIPLDFSENSKKALEFALGIFQDSENTFILCHVVEMVYDFASQAAIAIEGLHASAKKHLEELMLEYDSPNAEFHAEILEGTPSIQLAKLAEEKNADMVIMGTHGISGIKKVLVGSTAVNVLKESSIPVLLVPEEAETSSTRKISLALELADHEEELIEKVVNWSKVWTMDLQILHVFKEESFVEKLALLGLEKYLKERLGYTPSIHSQRDNDVIHGIQELLNGHKDNMLTMCHSQKNLWDQLLRKGTSIEMAYRVRIPLLVMV</sequence>
<gene>
    <name evidence="3" type="ORF">NY014_02805</name>
</gene>
<evidence type="ECO:0000313" key="3">
    <source>
        <dbReference type="EMBL" id="MCS5489340.1"/>
    </source>
</evidence>
<organism evidence="3 4">
    <name type="scientific">Algoriphagus limi</name>
    <dbReference type="NCBI Taxonomy" id="2975273"/>
    <lineage>
        <taxon>Bacteria</taxon>
        <taxon>Pseudomonadati</taxon>
        <taxon>Bacteroidota</taxon>
        <taxon>Cytophagia</taxon>
        <taxon>Cytophagales</taxon>
        <taxon>Cyclobacteriaceae</taxon>
        <taxon>Algoriphagus</taxon>
    </lineage>
</organism>
<evidence type="ECO:0000256" key="1">
    <source>
        <dbReference type="ARBA" id="ARBA00008791"/>
    </source>
</evidence>
<comment type="similarity">
    <text evidence="1">Belongs to the universal stress protein A family.</text>
</comment>
<dbReference type="Proteomes" id="UP001206788">
    <property type="component" value="Unassembled WGS sequence"/>
</dbReference>
<evidence type="ECO:0000259" key="2">
    <source>
        <dbReference type="Pfam" id="PF00582"/>
    </source>
</evidence>
<dbReference type="InterPro" id="IPR006016">
    <property type="entry name" value="UspA"/>
</dbReference>
<dbReference type="Gene3D" id="3.40.50.12370">
    <property type="match status" value="1"/>
</dbReference>
<dbReference type="SUPFAM" id="SSF52402">
    <property type="entry name" value="Adenine nucleotide alpha hydrolases-like"/>
    <property type="match status" value="2"/>
</dbReference>
<keyword evidence="4" id="KW-1185">Reference proteome</keyword>
<dbReference type="CDD" id="cd00293">
    <property type="entry name" value="USP-like"/>
    <property type="match status" value="1"/>
</dbReference>
<comment type="caution">
    <text evidence="3">The sequence shown here is derived from an EMBL/GenBank/DDBJ whole genome shotgun (WGS) entry which is preliminary data.</text>
</comment>
<reference evidence="3 4" key="1">
    <citation type="submission" date="2022-08" db="EMBL/GenBank/DDBJ databases">
        <title>Algoriphagus sp. CAU 1643 isolated from mud.</title>
        <authorList>
            <person name="Kim W."/>
        </authorList>
    </citation>
    <scope>NUCLEOTIDE SEQUENCE [LARGE SCALE GENOMIC DNA]</scope>
    <source>
        <strain evidence="3 4">CAU 1643</strain>
    </source>
</reference>
<dbReference type="RefSeq" id="WP_259413011.1">
    <property type="nucleotide sequence ID" value="NZ_JANWGH010000001.1"/>
</dbReference>
<feature type="domain" description="UspA" evidence="2">
    <location>
        <begin position="2"/>
        <end position="135"/>
    </location>
</feature>
<accession>A0ABT2G5R4</accession>
<name>A0ABT2G5R4_9BACT</name>
<evidence type="ECO:0000313" key="4">
    <source>
        <dbReference type="Proteomes" id="UP001206788"/>
    </source>
</evidence>
<dbReference type="EMBL" id="JANWGH010000001">
    <property type="protein sequence ID" value="MCS5489340.1"/>
    <property type="molecule type" value="Genomic_DNA"/>
</dbReference>
<protein>
    <submittedName>
        <fullName evidence="3">Universal stress protein</fullName>
    </submittedName>
</protein>
<dbReference type="PANTHER" id="PTHR46268:SF6">
    <property type="entry name" value="UNIVERSAL STRESS PROTEIN UP12"/>
    <property type="match status" value="1"/>
</dbReference>
<dbReference type="Pfam" id="PF00582">
    <property type="entry name" value="Usp"/>
    <property type="match status" value="1"/>
</dbReference>
<proteinExistence type="inferred from homology"/>
<dbReference type="PANTHER" id="PTHR46268">
    <property type="entry name" value="STRESS RESPONSE PROTEIN NHAX"/>
    <property type="match status" value="1"/>
</dbReference>
<dbReference type="PRINTS" id="PR01438">
    <property type="entry name" value="UNVRSLSTRESS"/>
</dbReference>
<dbReference type="InterPro" id="IPR006015">
    <property type="entry name" value="Universal_stress_UspA"/>
</dbReference>